<dbReference type="Proteomes" id="UP000692954">
    <property type="component" value="Unassembled WGS sequence"/>
</dbReference>
<sequence length="167" mass="19983">MKKFVDSTDEIQEKYKLLRLVLILEKQSIKTPFNILRIYTNIKWRFNQTTDFDYQPNKINEIRRSQHCQSSPNMFKRSLKYAVQEAQIKNYTERVHNSELEVCKTSSALKELVQLARENSIKRNSQKKHENLTKDVYQNIYEFGLLFIFIGFIGSMYFVINQQIQSQ</sequence>
<evidence type="ECO:0000313" key="2">
    <source>
        <dbReference type="EMBL" id="CAD8116287.1"/>
    </source>
</evidence>
<reference evidence="2" key="1">
    <citation type="submission" date="2021-01" db="EMBL/GenBank/DDBJ databases">
        <authorList>
            <consortium name="Genoscope - CEA"/>
            <person name="William W."/>
        </authorList>
    </citation>
    <scope>NUCLEOTIDE SEQUENCE</scope>
</reference>
<gene>
    <name evidence="2" type="ORF">PSON_ATCC_30995.1.T1100144</name>
</gene>
<dbReference type="EMBL" id="CAJJDN010000110">
    <property type="protein sequence ID" value="CAD8116287.1"/>
    <property type="molecule type" value="Genomic_DNA"/>
</dbReference>
<keyword evidence="3" id="KW-1185">Reference proteome</keyword>
<evidence type="ECO:0000313" key="3">
    <source>
        <dbReference type="Proteomes" id="UP000692954"/>
    </source>
</evidence>
<feature type="transmembrane region" description="Helical" evidence="1">
    <location>
        <begin position="140"/>
        <end position="160"/>
    </location>
</feature>
<dbReference type="AlphaFoldDB" id="A0A8S1QP07"/>
<keyword evidence="1" id="KW-0812">Transmembrane</keyword>
<dbReference type="OrthoDB" id="299579at2759"/>
<evidence type="ECO:0000256" key="1">
    <source>
        <dbReference type="SAM" id="Phobius"/>
    </source>
</evidence>
<accession>A0A8S1QP07</accession>
<comment type="caution">
    <text evidence="2">The sequence shown here is derived from an EMBL/GenBank/DDBJ whole genome shotgun (WGS) entry which is preliminary data.</text>
</comment>
<organism evidence="2 3">
    <name type="scientific">Paramecium sonneborni</name>
    <dbReference type="NCBI Taxonomy" id="65129"/>
    <lineage>
        <taxon>Eukaryota</taxon>
        <taxon>Sar</taxon>
        <taxon>Alveolata</taxon>
        <taxon>Ciliophora</taxon>
        <taxon>Intramacronucleata</taxon>
        <taxon>Oligohymenophorea</taxon>
        <taxon>Peniculida</taxon>
        <taxon>Parameciidae</taxon>
        <taxon>Paramecium</taxon>
    </lineage>
</organism>
<keyword evidence="1" id="KW-0472">Membrane</keyword>
<evidence type="ECO:0008006" key="4">
    <source>
        <dbReference type="Google" id="ProtNLM"/>
    </source>
</evidence>
<proteinExistence type="predicted"/>
<name>A0A8S1QP07_9CILI</name>
<protein>
    <recommendedName>
        <fullName evidence="4">Transmembrane protein</fullName>
    </recommendedName>
</protein>
<keyword evidence="1" id="KW-1133">Transmembrane helix</keyword>